<dbReference type="GO" id="GO:0005525">
    <property type="term" value="F:GTP binding"/>
    <property type="evidence" value="ECO:0007669"/>
    <property type="project" value="InterPro"/>
</dbReference>
<dbReference type="GO" id="GO:0003924">
    <property type="term" value="F:GTPase activity"/>
    <property type="evidence" value="ECO:0007669"/>
    <property type="project" value="InterPro"/>
</dbReference>
<proteinExistence type="predicted"/>
<evidence type="ECO:0000259" key="2">
    <source>
        <dbReference type="Pfam" id="PF02841"/>
    </source>
</evidence>
<dbReference type="AlphaFoldDB" id="A0A2B4R4Q7"/>
<name>A0A2B4R4Q7_STYPI</name>
<keyword evidence="1" id="KW-0175">Coiled coil</keyword>
<evidence type="ECO:0000313" key="4">
    <source>
        <dbReference type="Proteomes" id="UP000225706"/>
    </source>
</evidence>
<dbReference type="SUPFAM" id="SSF48340">
    <property type="entry name" value="Interferon-induced guanylate-binding protein 1 (GBP1), C-terminal domain"/>
    <property type="match status" value="1"/>
</dbReference>
<evidence type="ECO:0000256" key="1">
    <source>
        <dbReference type="SAM" id="Coils"/>
    </source>
</evidence>
<dbReference type="Proteomes" id="UP000225706">
    <property type="component" value="Unassembled WGS sequence"/>
</dbReference>
<dbReference type="OrthoDB" id="2135133at2759"/>
<feature type="domain" description="Guanylate-binding protein/Atlastin C-terminal" evidence="2">
    <location>
        <begin position="97"/>
        <end position="415"/>
    </location>
</feature>
<dbReference type="Gene3D" id="1.20.1000.10">
    <property type="entry name" value="Guanylate-binding protein, C-terminal domain"/>
    <property type="match status" value="1"/>
</dbReference>
<sequence length="432" mass="50705">MNELPNDCKNIKEYFLTRVFKGEEATKNDQNHRVAESILHYFSGFDVFSLPIPTYDKELMKDVKGNMDKMNPQFFTGVKQFEELLRSIMGPKRSCKEGEYVTGEGLAALTTLYVEAINDPHNVPNVQTAWETFVNIKCEGAKKKAITAYEKKAKEELSKLPCDDEEILRGNDSATHEMMATFEQETHGISIDHTKPYLEELTKLRFQKLGEWKNENDKKTRESCEKLVKRLRKKHLDPVLQRVSGPEGTNVSFKDIDDGCAVLELEYKSQAVGSKDVRAKVLHEFHQQFQIERERYKDVLKTLKDYNETLLLIRLQNTKAEKEKEDLRKQNDYLKQEMKIQEDKIKELDRKRAIELQEKLEEFQAKESILNTKIHDLEKAGMKDKITGLERERDDAKEDNERWKRELASVKSKLADLTEQLRLLNRPWWQRW</sequence>
<dbReference type="Pfam" id="PF02841">
    <property type="entry name" value="GBP_C"/>
    <property type="match status" value="1"/>
</dbReference>
<comment type="caution">
    <text evidence="3">The sequence shown here is derived from an EMBL/GenBank/DDBJ whole genome shotgun (WGS) entry which is preliminary data.</text>
</comment>
<gene>
    <name evidence="3" type="primary">GBP4</name>
    <name evidence="3" type="ORF">AWC38_SpisGene22595</name>
</gene>
<evidence type="ECO:0000313" key="3">
    <source>
        <dbReference type="EMBL" id="PFX13324.1"/>
    </source>
</evidence>
<dbReference type="PANTHER" id="PTHR10751">
    <property type="entry name" value="GUANYLATE BINDING PROTEIN"/>
    <property type="match status" value="1"/>
</dbReference>
<organism evidence="3 4">
    <name type="scientific">Stylophora pistillata</name>
    <name type="common">Smooth cauliflower coral</name>
    <dbReference type="NCBI Taxonomy" id="50429"/>
    <lineage>
        <taxon>Eukaryota</taxon>
        <taxon>Metazoa</taxon>
        <taxon>Cnidaria</taxon>
        <taxon>Anthozoa</taxon>
        <taxon>Hexacorallia</taxon>
        <taxon>Scleractinia</taxon>
        <taxon>Astrocoeniina</taxon>
        <taxon>Pocilloporidae</taxon>
        <taxon>Stylophora</taxon>
    </lineage>
</organism>
<reference evidence="4" key="1">
    <citation type="journal article" date="2017" name="bioRxiv">
        <title>Comparative analysis of the genomes of Stylophora pistillata and Acropora digitifera provides evidence for extensive differences between species of corals.</title>
        <authorList>
            <person name="Voolstra C.R."/>
            <person name="Li Y."/>
            <person name="Liew Y.J."/>
            <person name="Baumgarten S."/>
            <person name="Zoccola D."/>
            <person name="Flot J.-F."/>
            <person name="Tambutte S."/>
            <person name="Allemand D."/>
            <person name="Aranda M."/>
        </authorList>
    </citation>
    <scope>NUCLEOTIDE SEQUENCE [LARGE SCALE GENOMIC DNA]</scope>
</reference>
<feature type="coiled-coil region" evidence="1">
    <location>
        <begin position="303"/>
        <end position="420"/>
    </location>
</feature>
<dbReference type="Gene3D" id="3.40.50.300">
    <property type="entry name" value="P-loop containing nucleotide triphosphate hydrolases"/>
    <property type="match status" value="1"/>
</dbReference>
<protein>
    <submittedName>
        <fullName evidence="3">Guanylate-binding protein 4</fullName>
    </submittedName>
</protein>
<dbReference type="InterPro" id="IPR036543">
    <property type="entry name" value="Guanylate-bd_C_sf"/>
</dbReference>
<accession>A0A2B4R4Q7</accession>
<dbReference type="InterPro" id="IPR003191">
    <property type="entry name" value="Guanylate-bd/ATL_C"/>
</dbReference>
<dbReference type="EMBL" id="LSMT01001006">
    <property type="protein sequence ID" value="PFX13324.1"/>
    <property type="molecule type" value="Genomic_DNA"/>
</dbReference>
<dbReference type="InterPro" id="IPR027417">
    <property type="entry name" value="P-loop_NTPase"/>
</dbReference>
<keyword evidence="4" id="KW-1185">Reference proteome</keyword>